<dbReference type="OrthoDB" id="312874at2759"/>
<evidence type="ECO:0000259" key="1">
    <source>
        <dbReference type="PROSITE" id="PS50011"/>
    </source>
</evidence>
<dbReference type="InterPro" id="IPR000719">
    <property type="entry name" value="Prot_kinase_dom"/>
</dbReference>
<dbReference type="EMBL" id="JADNYJ010000008">
    <property type="protein sequence ID" value="KAF8909743.1"/>
    <property type="molecule type" value="Genomic_DNA"/>
</dbReference>
<dbReference type="InterPro" id="IPR040976">
    <property type="entry name" value="Pkinase_fungal"/>
</dbReference>
<name>A0A9P5TSN5_GYMJU</name>
<dbReference type="GO" id="GO:0004672">
    <property type="term" value="F:protein kinase activity"/>
    <property type="evidence" value="ECO:0007669"/>
    <property type="project" value="InterPro"/>
</dbReference>
<dbReference type="Gene3D" id="1.10.510.10">
    <property type="entry name" value="Transferase(Phosphotransferase) domain 1"/>
    <property type="match status" value="1"/>
</dbReference>
<dbReference type="Proteomes" id="UP000724874">
    <property type="component" value="Unassembled WGS sequence"/>
</dbReference>
<dbReference type="PROSITE" id="PS50011">
    <property type="entry name" value="PROTEIN_KINASE_DOM"/>
    <property type="match status" value="1"/>
</dbReference>
<dbReference type="PANTHER" id="PTHR38248">
    <property type="entry name" value="FUNK1 6"/>
    <property type="match status" value="1"/>
</dbReference>
<dbReference type="Pfam" id="PF17667">
    <property type="entry name" value="Pkinase_fungal"/>
    <property type="match status" value="1"/>
</dbReference>
<dbReference type="SUPFAM" id="SSF56112">
    <property type="entry name" value="Protein kinase-like (PK-like)"/>
    <property type="match status" value="1"/>
</dbReference>
<sequence>MEHVGLSVDQISVDDFEKYVLPKIPAGVEVEDVFQHLLHTIDPKSKRPLLDLENGFLSMTKNSDNQGDHETKYFAPLKEIHNQIVNAARHLSKTSVQLEPILQYVVGGDMTPISDRKSSNRPDGYETIIQGNKFHSGGPNYQSKKVSWLDIIRSDEYKKDNKPGDLFDDIAKVCWSAHHTLRNDARRRFTYGLTIEETDSRMWFFDRQAIITSQCFSYMKEPKRFIHLVLSLSFADPTDLGYDPTVRLYKNIPESEFQYDIEFGGSTYRTLEILSSFQADTIRGRATRVFKARKVVNGKVNENGPFYVIKDIWMDDNRESEGKILENVLRTVPKEFHPHFLNVIGHGNVGVNGVDDNTFLVHLRGLDVKASRTGYLKTSDDDSIAHDVHVSRGLPPEADLPDRYPQAQSFTYYHKNHYRIIFDEFCTPLEAVRDWPTIFGALKKTVEVIIAMYDNGQWVHRDLSTGNILLVNGTDNVKLGDLEFAQQVGKGTPHAMRTGTLAFMSIEVMATEYAFPEDNDDDDDDNPFENSTKMLDFVHNPLHDLESVWWIFMRFLFRFIPEGEYKRKALETQLFESMKLFFDSESQIERYTAFSNPIGFKTLKYILANQFCARELFRFASRFRRLLVEAYKEVEKNFFTSGVSYDGLPEAFSRIRELFREGIEGLDSCRPLEHLQSKYDDLVKMPAVD</sequence>
<gene>
    <name evidence="2" type="ORF">CPB84DRAFT_1765356</name>
</gene>
<keyword evidence="3" id="KW-1185">Reference proteome</keyword>
<dbReference type="AlphaFoldDB" id="A0A9P5TSN5"/>
<proteinExistence type="predicted"/>
<dbReference type="PANTHER" id="PTHR38248:SF2">
    <property type="entry name" value="FUNK1 11"/>
    <property type="match status" value="1"/>
</dbReference>
<accession>A0A9P5TSN5</accession>
<comment type="caution">
    <text evidence="2">The sequence shown here is derived from an EMBL/GenBank/DDBJ whole genome shotgun (WGS) entry which is preliminary data.</text>
</comment>
<feature type="domain" description="Protein kinase" evidence="1">
    <location>
        <begin position="257"/>
        <end position="623"/>
    </location>
</feature>
<evidence type="ECO:0000313" key="3">
    <source>
        <dbReference type="Proteomes" id="UP000724874"/>
    </source>
</evidence>
<dbReference type="InterPro" id="IPR011009">
    <property type="entry name" value="Kinase-like_dom_sf"/>
</dbReference>
<reference evidence="2" key="1">
    <citation type="submission" date="2020-11" db="EMBL/GenBank/DDBJ databases">
        <authorList>
            <consortium name="DOE Joint Genome Institute"/>
            <person name="Ahrendt S."/>
            <person name="Riley R."/>
            <person name="Andreopoulos W."/>
            <person name="LaButti K."/>
            <person name="Pangilinan J."/>
            <person name="Ruiz-duenas F.J."/>
            <person name="Barrasa J.M."/>
            <person name="Sanchez-Garcia M."/>
            <person name="Camarero S."/>
            <person name="Miyauchi S."/>
            <person name="Serrano A."/>
            <person name="Linde D."/>
            <person name="Babiker R."/>
            <person name="Drula E."/>
            <person name="Ayuso-Fernandez I."/>
            <person name="Pacheco R."/>
            <person name="Padilla G."/>
            <person name="Ferreira P."/>
            <person name="Barriuso J."/>
            <person name="Kellner H."/>
            <person name="Castanera R."/>
            <person name="Alfaro M."/>
            <person name="Ramirez L."/>
            <person name="Pisabarro A.G."/>
            <person name="Kuo A."/>
            <person name="Tritt A."/>
            <person name="Lipzen A."/>
            <person name="He G."/>
            <person name="Yan M."/>
            <person name="Ng V."/>
            <person name="Cullen D."/>
            <person name="Martin F."/>
            <person name="Rosso M.-N."/>
            <person name="Henrissat B."/>
            <person name="Hibbett D."/>
            <person name="Martinez A.T."/>
            <person name="Grigoriev I.V."/>
        </authorList>
    </citation>
    <scope>NUCLEOTIDE SEQUENCE</scope>
    <source>
        <strain evidence="2">AH 44721</strain>
    </source>
</reference>
<organism evidence="2 3">
    <name type="scientific">Gymnopilus junonius</name>
    <name type="common">Spectacular rustgill mushroom</name>
    <name type="synonym">Gymnopilus spectabilis subsp. junonius</name>
    <dbReference type="NCBI Taxonomy" id="109634"/>
    <lineage>
        <taxon>Eukaryota</taxon>
        <taxon>Fungi</taxon>
        <taxon>Dikarya</taxon>
        <taxon>Basidiomycota</taxon>
        <taxon>Agaricomycotina</taxon>
        <taxon>Agaricomycetes</taxon>
        <taxon>Agaricomycetidae</taxon>
        <taxon>Agaricales</taxon>
        <taxon>Agaricineae</taxon>
        <taxon>Hymenogastraceae</taxon>
        <taxon>Gymnopilus</taxon>
    </lineage>
</organism>
<dbReference type="GO" id="GO:0005524">
    <property type="term" value="F:ATP binding"/>
    <property type="evidence" value="ECO:0007669"/>
    <property type="project" value="InterPro"/>
</dbReference>
<protein>
    <recommendedName>
        <fullName evidence="1">Protein kinase domain-containing protein</fullName>
    </recommendedName>
</protein>
<evidence type="ECO:0000313" key="2">
    <source>
        <dbReference type="EMBL" id="KAF8909743.1"/>
    </source>
</evidence>